<proteinExistence type="predicted"/>
<keyword evidence="2" id="KW-1185">Reference proteome</keyword>
<sequence>MKHTTGKSIRIAVTGILFLLLLTGSASALKERKLTASCPSVSGEQVTAQWKQGEMTLYLPGVWDLTKIRLTLEDSETILLGDEKTAVSANEESDLSGFTGRKLKVLDGGGEGRGTLTILQGSRIPGLFLEVDGEELKKVNRSKDNVITEGRAVYTEADGSVSYTGGLDQLKGRGNNTFRYSKKPYQIKLAEKASLSGMGKGRTWVLLANWTDLSLLRNQIVLDMSREIGLRNAVSCTQADVWINGAYQGLYLVTEKIQIGKGRIDIANLEKETEKVNGYPFEAGKIVTEKSAAYPLLRSYPQVKDPEDITGGYIMTIEKKHRMKDYVLAGFRTENELSIQIKEPTYPSRGQAEYLFARITEMQNALIAEDGTEPATGKRYDEYLDVQSFARRFLIEDWCKNYDFIGGSQFLYKDSDLNDPLIYAGPSWDYDLCFGNMEDRGYPATGKYLTSYRKKTNLYWLLYSHEDFRNTVGDIWQNSFRQAAAVLLGEKEAEPEGVIRSLDEYAEQIRDSAAMNSRRWPGGGGTTGRGAGGDFDNAIRYMKEWISARTEWMDGEYGTVAPENAQ</sequence>
<comment type="caution">
    <text evidence="1">The sequence shown here is derived from an EMBL/GenBank/DDBJ whole genome shotgun (WGS) entry which is preliminary data.</text>
</comment>
<accession>A0AC61PJL4</accession>
<protein>
    <submittedName>
        <fullName evidence="1">CotH protein</fullName>
    </submittedName>
</protein>
<dbReference type="EMBL" id="FWXZ01000002">
    <property type="protein sequence ID" value="SMC48612.1"/>
    <property type="molecule type" value="Genomic_DNA"/>
</dbReference>
<dbReference type="Proteomes" id="UP000192328">
    <property type="component" value="Unassembled WGS sequence"/>
</dbReference>
<gene>
    <name evidence="1" type="ORF">SAMN06297397_1007</name>
</gene>
<evidence type="ECO:0000313" key="1">
    <source>
        <dbReference type="EMBL" id="SMC48612.1"/>
    </source>
</evidence>
<evidence type="ECO:0000313" key="2">
    <source>
        <dbReference type="Proteomes" id="UP000192328"/>
    </source>
</evidence>
<reference evidence="1" key="1">
    <citation type="submission" date="2017-04" db="EMBL/GenBank/DDBJ databases">
        <authorList>
            <person name="Varghese N."/>
            <person name="Submissions S."/>
        </authorList>
    </citation>
    <scope>NUCLEOTIDE SEQUENCE</scope>
    <source>
        <strain evidence="1">WTE2008</strain>
    </source>
</reference>
<name>A0AC61PJL4_9FIRM</name>
<organism evidence="1 2">
    <name type="scientific">Aristaeella lactis</name>
    <dbReference type="NCBI Taxonomy" id="3046383"/>
    <lineage>
        <taxon>Bacteria</taxon>
        <taxon>Bacillati</taxon>
        <taxon>Bacillota</taxon>
        <taxon>Clostridia</taxon>
        <taxon>Eubacteriales</taxon>
        <taxon>Aristaeellaceae</taxon>
        <taxon>Aristaeella</taxon>
    </lineage>
</organism>